<evidence type="ECO:0000313" key="5">
    <source>
        <dbReference type="EMBL" id="QIH41393.1"/>
    </source>
</evidence>
<dbReference type="InterPro" id="IPR027278">
    <property type="entry name" value="ACCD_DCysDesulf"/>
</dbReference>
<evidence type="ECO:0000256" key="2">
    <source>
        <dbReference type="ARBA" id="ARBA00008639"/>
    </source>
</evidence>
<dbReference type="AlphaFoldDB" id="A0A6G7CH47"/>
<comment type="cofactor">
    <cofactor evidence="1">
        <name>pyridoxal 5'-phosphate</name>
        <dbReference type="ChEBI" id="CHEBI:597326"/>
    </cofactor>
</comment>
<dbReference type="RefSeq" id="WP_165310954.1">
    <property type="nucleotide sequence ID" value="NZ_CP049331.1"/>
</dbReference>
<dbReference type="Gene3D" id="3.40.50.1100">
    <property type="match status" value="2"/>
</dbReference>
<dbReference type="EMBL" id="CP049331">
    <property type="protein sequence ID" value="QIH41393.1"/>
    <property type="molecule type" value="Genomic_DNA"/>
</dbReference>
<protein>
    <submittedName>
        <fullName evidence="5">1-aminocyclopropane-1-carboxylate deaminase/D-cysteine desulfhydrase</fullName>
    </submittedName>
</protein>
<feature type="modified residue" description="N6-(pyridoxal phosphate)lysine" evidence="4">
    <location>
        <position position="34"/>
    </location>
</feature>
<evidence type="ECO:0000256" key="1">
    <source>
        <dbReference type="ARBA" id="ARBA00001933"/>
    </source>
</evidence>
<accession>A0A6G7CH47</accession>
<dbReference type="PIRSF" id="PIRSF006278">
    <property type="entry name" value="ACCD_DCysDesulf"/>
    <property type="match status" value="1"/>
</dbReference>
<keyword evidence="3 4" id="KW-0663">Pyridoxal phosphate</keyword>
<sequence length="307" mass="35451">MKLADSPITEHHFNNHHFYLKRDDQLHSQFSGNKARKFMSLLEADLPQISTLIGFGSAQANSLYSLAALASIRGWKLEFYVDHIPSWLKQRPIGNYRGALELNANIIETRPSGLHPRDYIEQIRQPDETCLPVPEGGRSKMAEAGVKQLGMEILEWIRMQPKQEWCIALPSGTGTTALFLHKTLKPYGIQVITCPCVGGTEYLVEQFNELGESSHPEILQLEDKHYFGHLYREDFDIWQQLQDQTHVEFDLLYDPIMWRCLSSWFERKTLQDGSKLTENHPSLIYIHQGGLLGNESMLPRYQRHYDL</sequence>
<name>A0A6G7CH47_9VIBR</name>
<gene>
    <name evidence="5" type="ORF">G5S32_05025</name>
</gene>
<dbReference type="PANTHER" id="PTHR43780">
    <property type="entry name" value="1-AMINOCYCLOPROPANE-1-CARBOXYLATE DEAMINASE-RELATED"/>
    <property type="match status" value="1"/>
</dbReference>
<dbReference type="SUPFAM" id="SSF53686">
    <property type="entry name" value="Tryptophan synthase beta subunit-like PLP-dependent enzymes"/>
    <property type="match status" value="1"/>
</dbReference>
<comment type="similarity">
    <text evidence="2">Belongs to the ACC deaminase/D-cysteine desulfhydrase family.</text>
</comment>
<dbReference type="KEGG" id="vzi:G5S32_05025"/>
<dbReference type="GO" id="GO:0019148">
    <property type="term" value="F:D-cysteine desulfhydrase activity"/>
    <property type="evidence" value="ECO:0007669"/>
    <property type="project" value="TreeGrafter"/>
</dbReference>
<evidence type="ECO:0000256" key="3">
    <source>
        <dbReference type="ARBA" id="ARBA00022898"/>
    </source>
</evidence>
<organism evidence="5 6">
    <name type="scientific">Vibrio ziniensis</name>
    <dbReference type="NCBI Taxonomy" id="2711221"/>
    <lineage>
        <taxon>Bacteria</taxon>
        <taxon>Pseudomonadati</taxon>
        <taxon>Pseudomonadota</taxon>
        <taxon>Gammaproteobacteria</taxon>
        <taxon>Vibrionales</taxon>
        <taxon>Vibrionaceae</taxon>
        <taxon>Vibrio</taxon>
    </lineage>
</organism>
<evidence type="ECO:0000256" key="4">
    <source>
        <dbReference type="PIRSR" id="PIRSR006278-2"/>
    </source>
</evidence>
<dbReference type="FunFam" id="3.40.50.1100:FF:000092">
    <property type="entry name" value="1-aminocyclopropane-1-carboxylate deaminase"/>
    <property type="match status" value="1"/>
</dbReference>
<keyword evidence="6" id="KW-1185">Reference proteome</keyword>
<dbReference type="InterPro" id="IPR036052">
    <property type="entry name" value="TrpB-like_PALP_sf"/>
</dbReference>
<evidence type="ECO:0000313" key="6">
    <source>
        <dbReference type="Proteomes" id="UP000503003"/>
    </source>
</evidence>
<proteinExistence type="inferred from homology"/>
<dbReference type="PANTHER" id="PTHR43780:SF2">
    <property type="entry name" value="1-AMINOCYCLOPROPANE-1-CARBOXYLATE DEAMINASE-RELATED"/>
    <property type="match status" value="1"/>
</dbReference>
<dbReference type="Proteomes" id="UP000503003">
    <property type="component" value="Chromosome 1"/>
</dbReference>
<reference evidence="5 6" key="1">
    <citation type="submission" date="2020-02" db="EMBL/GenBank/DDBJ databases">
        <title>A complete genome of a marine bacterium Vibrio sp. ZWAL4003 isolated from the mangrove sediment with the ability to degrade polysaccharides.</title>
        <authorList>
            <person name="Wu J."/>
            <person name="Qu W."/>
            <person name="Zeng R."/>
        </authorList>
    </citation>
    <scope>NUCLEOTIDE SEQUENCE [LARGE SCALE GENOMIC DNA]</scope>
    <source>
        <strain evidence="5 6">ZWAL4003</strain>
    </source>
</reference>